<dbReference type="SUPFAM" id="SSF48008">
    <property type="entry name" value="GntR ligand-binding domain-like"/>
    <property type="match status" value="1"/>
</dbReference>
<reference evidence="6 7" key="1">
    <citation type="journal article" date="2012" name="J. Bacteriol.">
        <title>Draft genome sequence of the nitrophenol-degrading actinomycete Rhodococcus imtechensis RKJ300.</title>
        <authorList>
            <person name="Vikram S."/>
            <person name="Kumar S."/>
            <person name="Subramanian S."/>
            <person name="Raghava G.P."/>
        </authorList>
    </citation>
    <scope>NUCLEOTIDE SEQUENCE [LARGE SCALE GENOMIC DNA]</scope>
    <source>
        <strain evidence="6 7">RKJ300</strain>
    </source>
</reference>
<dbReference type="GO" id="GO:0003677">
    <property type="term" value="F:DNA binding"/>
    <property type="evidence" value="ECO:0007669"/>
    <property type="project" value="UniProtKB-KW"/>
</dbReference>
<dbReference type="InterPro" id="IPR008920">
    <property type="entry name" value="TF_FadR/GntR_C"/>
</dbReference>
<dbReference type="RefSeq" id="WP_007299414.1">
    <property type="nucleotide sequence ID" value="NZ_AJJH01000137.1"/>
</dbReference>
<dbReference type="Pfam" id="PF07729">
    <property type="entry name" value="FCD"/>
    <property type="match status" value="1"/>
</dbReference>
<gene>
    <name evidence="6" type="ORF">W59_24390</name>
</gene>
<sequence>MVESGRVDPTDHVDQAAVGGHLEHEQLYQALRARDADGAEGLARRHVVGTRVEALRSLAAETETT</sequence>
<proteinExistence type="predicted"/>
<evidence type="ECO:0000256" key="1">
    <source>
        <dbReference type="ARBA" id="ARBA00023015"/>
    </source>
</evidence>
<dbReference type="Proteomes" id="UP000006447">
    <property type="component" value="Unassembled WGS sequence"/>
</dbReference>
<protein>
    <submittedName>
        <fullName evidence="6">GntR family transcriptional regulator</fullName>
    </submittedName>
</protein>
<dbReference type="EMBL" id="AJJH01000137">
    <property type="protein sequence ID" value="EID77313.1"/>
    <property type="molecule type" value="Genomic_DNA"/>
</dbReference>
<dbReference type="Gene3D" id="1.20.120.530">
    <property type="entry name" value="GntR ligand-binding domain-like"/>
    <property type="match status" value="1"/>
</dbReference>
<keyword evidence="1" id="KW-0805">Transcription regulation</keyword>
<evidence type="ECO:0000256" key="3">
    <source>
        <dbReference type="ARBA" id="ARBA00023163"/>
    </source>
</evidence>
<evidence type="ECO:0000259" key="5">
    <source>
        <dbReference type="Pfam" id="PF07729"/>
    </source>
</evidence>
<comment type="caution">
    <text evidence="6">The sequence shown here is derived from an EMBL/GenBank/DDBJ whole genome shotgun (WGS) entry which is preliminary data.</text>
</comment>
<organism evidence="6 7">
    <name type="scientific">Rhodococcus opacus RKJ300 = JCM 13270</name>
    <dbReference type="NCBI Taxonomy" id="1165867"/>
    <lineage>
        <taxon>Bacteria</taxon>
        <taxon>Bacillati</taxon>
        <taxon>Actinomycetota</taxon>
        <taxon>Actinomycetes</taxon>
        <taxon>Mycobacteriales</taxon>
        <taxon>Nocardiaceae</taxon>
        <taxon>Rhodococcus</taxon>
    </lineage>
</organism>
<evidence type="ECO:0000313" key="7">
    <source>
        <dbReference type="Proteomes" id="UP000006447"/>
    </source>
</evidence>
<feature type="domain" description="GntR C-terminal" evidence="5">
    <location>
        <begin position="21"/>
        <end position="47"/>
    </location>
</feature>
<accession>I0WLP7</accession>
<evidence type="ECO:0000256" key="4">
    <source>
        <dbReference type="SAM" id="MobiDB-lite"/>
    </source>
</evidence>
<evidence type="ECO:0000256" key="2">
    <source>
        <dbReference type="ARBA" id="ARBA00023125"/>
    </source>
</evidence>
<dbReference type="AlphaFoldDB" id="I0WLP7"/>
<feature type="compositionally biased region" description="Basic and acidic residues" evidence="4">
    <location>
        <begin position="1"/>
        <end position="14"/>
    </location>
</feature>
<evidence type="ECO:0000313" key="6">
    <source>
        <dbReference type="EMBL" id="EID77313.1"/>
    </source>
</evidence>
<name>I0WLP7_RHOOP</name>
<keyword evidence="2" id="KW-0238">DNA-binding</keyword>
<keyword evidence="3" id="KW-0804">Transcription</keyword>
<dbReference type="InterPro" id="IPR011711">
    <property type="entry name" value="GntR_C"/>
</dbReference>
<feature type="region of interest" description="Disordered" evidence="4">
    <location>
        <begin position="1"/>
        <end position="20"/>
    </location>
</feature>